<dbReference type="OrthoDB" id="1939383at2759"/>
<dbReference type="AlphaFoldDB" id="A0A5C7HTT6"/>
<feature type="region of interest" description="Disordered" evidence="1">
    <location>
        <begin position="240"/>
        <end position="262"/>
    </location>
</feature>
<feature type="compositionally biased region" description="Basic residues" evidence="1">
    <location>
        <begin position="245"/>
        <end position="256"/>
    </location>
</feature>
<keyword evidence="3" id="KW-1185">Reference proteome</keyword>
<comment type="caution">
    <text evidence="2">The sequence shown here is derived from an EMBL/GenBank/DDBJ whole genome shotgun (WGS) entry which is preliminary data.</text>
</comment>
<feature type="region of interest" description="Disordered" evidence="1">
    <location>
        <begin position="38"/>
        <end position="82"/>
    </location>
</feature>
<gene>
    <name evidence="2" type="ORF">EZV62_014818</name>
</gene>
<protein>
    <submittedName>
        <fullName evidence="2">Uncharacterized protein</fullName>
    </submittedName>
</protein>
<feature type="region of interest" description="Disordered" evidence="1">
    <location>
        <begin position="1"/>
        <end position="25"/>
    </location>
</feature>
<proteinExistence type="predicted"/>
<sequence length="297" mass="32759">MFEIEKNPYIPFAPEASSNIPNSHHRFKGDIQDLNFSDFEDNLFSNEGDNEDDESEAKDQVGLGDDNIREDGLGDESDEVGGIPGMRELAVVHEVPDEVGAIPDDSVNLDLFEGYQSKSDDEFFSDPGDENSDAKLARVMKSNSFKKLVGSVQGISMPISELHIMDKNLGNYSGKLVSGVPCSYALAGIRHYYGVSGNKDNLIDLINPSLSKSAYLKTYCSMIHPIPHLGVWADLETAHMEPPPLKRKPGRPKLLRKRESNEKPKAARTVVLFVESADNLVIMQGHVKVSTLLEALK</sequence>
<accession>A0A5C7HTT6</accession>
<organism evidence="2 3">
    <name type="scientific">Acer yangbiense</name>
    <dbReference type="NCBI Taxonomy" id="1000413"/>
    <lineage>
        <taxon>Eukaryota</taxon>
        <taxon>Viridiplantae</taxon>
        <taxon>Streptophyta</taxon>
        <taxon>Embryophyta</taxon>
        <taxon>Tracheophyta</taxon>
        <taxon>Spermatophyta</taxon>
        <taxon>Magnoliopsida</taxon>
        <taxon>eudicotyledons</taxon>
        <taxon>Gunneridae</taxon>
        <taxon>Pentapetalae</taxon>
        <taxon>rosids</taxon>
        <taxon>malvids</taxon>
        <taxon>Sapindales</taxon>
        <taxon>Sapindaceae</taxon>
        <taxon>Hippocastanoideae</taxon>
        <taxon>Acereae</taxon>
        <taxon>Acer</taxon>
    </lineage>
</organism>
<evidence type="ECO:0000256" key="1">
    <source>
        <dbReference type="SAM" id="MobiDB-lite"/>
    </source>
</evidence>
<evidence type="ECO:0000313" key="2">
    <source>
        <dbReference type="EMBL" id="TXG60245.1"/>
    </source>
</evidence>
<name>A0A5C7HTT6_9ROSI</name>
<dbReference type="Proteomes" id="UP000323000">
    <property type="component" value="Chromosome 6"/>
</dbReference>
<reference evidence="3" key="1">
    <citation type="journal article" date="2019" name="Gigascience">
        <title>De novo genome assembly of the endangered Acer yangbiense, a plant species with extremely small populations endemic to Yunnan Province, China.</title>
        <authorList>
            <person name="Yang J."/>
            <person name="Wariss H.M."/>
            <person name="Tao L."/>
            <person name="Zhang R."/>
            <person name="Yun Q."/>
            <person name="Hollingsworth P."/>
            <person name="Dao Z."/>
            <person name="Luo G."/>
            <person name="Guo H."/>
            <person name="Ma Y."/>
            <person name="Sun W."/>
        </authorList>
    </citation>
    <scope>NUCLEOTIDE SEQUENCE [LARGE SCALE GENOMIC DNA]</scope>
    <source>
        <strain evidence="3">cv. Malutang</strain>
    </source>
</reference>
<evidence type="ECO:0000313" key="3">
    <source>
        <dbReference type="Proteomes" id="UP000323000"/>
    </source>
</evidence>
<dbReference type="EMBL" id="VAHF01000006">
    <property type="protein sequence ID" value="TXG60245.1"/>
    <property type="molecule type" value="Genomic_DNA"/>
</dbReference>